<reference evidence="3 4" key="1">
    <citation type="journal article" date="2018" name="Sci. Rep.">
        <title>Genomic signatures of local adaptation to the degree of environmental predictability in rotifers.</title>
        <authorList>
            <person name="Franch-Gras L."/>
            <person name="Hahn C."/>
            <person name="Garcia-Roger E.M."/>
            <person name="Carmona M.J."/>
            <person name="Serra M."/>
            <person name="Gomez A."/>
        </authorList>
    </citation>
    <scope>NUCLEOTIDE SEQUENCE [LARGE SCALE GENOMIC DNA]</scope>
    <source>
        <strain evidence="3">HYR1</strain>
    </source>
</reference>
<dbReference type="Proteomes" id="UP000276133">
    <property type="component" value="Unassembled WGS sequence"/>
</dbReference>
<dbReference type="PANTHER" id="PTHR20873">
    <property type="entry name" value="L-SERYL-TRNA(SEC) KINASE"/>
    <property type="match status" value="1"/>
</dbReference>
<dbReference type="GO" id="GO:0000049">
    <property type="term" value="F:tRNA binding"/>
    <property type="evidence" value="ECO:0007669"/>
    <property type="project" value="TreeGrafter"/>
</dbReference>
<keyword evidence="3" id="KW-0808">Transferase</keyword>
<evidence type="ECO:0000256" key="1">
    <source>
        <dbReference type="ARBA" id="ARBA00022741"/>
    </source>
</evidence>
<evidence type="ECO:0000313" key="4">
    <source>
        <dbReference type="Proteomes" id="UP000276133"/>
    </source>
</evidence>
<dbReference type="Gene3D" id="3.40.50.300">
    <property type="entry name" value="P-loop containing nucleotide triphosphate hydrolases"/>
    <property type="match status" value="1"/>
</dbReference>
<dbReference type="EMBL" id="REGN01006122">
    <property type="protein sequence ID" value="RNA10740.1"/>
    <property type="molecule type" value="Genomic_DNA"/>
</dbReference>
<dbReference type="InterPro" id="IPR052648">
    <property type="entry name" value="Ser-tRNA(Sec)_kinase"/>
</dbReference>
<dbReference type="STRING" id="10195.A0A3M7QHA8"/>
<accession>A0A3M7QHA8</accession>
<dbReference type="InterPro" id="IPR013641">
    <property type="entry name" value="KTI12/PSTK"/>
</dbReference>
<keyword evidence="2" id="KW-0067">ATP-binding</keyword>
<proteinExistence type="predicted"/>
<comment type="caution">
    <text evidence="3">The sequence shown here is derived from an EMBL/GenBank/DDBJ whole genome shotgun (WGS) entry which is preliminary data.</text>
</comment>
<dbReference type="OrthoDB" id="9972657at2759"/>
<organism evidence="3 4">
    <name type="scientific">Brachionus plicatilis</name>
    <name type="common">Marine rotifer</name>
    <name type="synonym">Brachionus muelleri</name>
    <dbReference type="NCBI Taxonomy" id="10195"/>
    <lineage>
        <taxon>Eukaryota</taxon>
        <taxon>Metazoa</taxon>
        <taxon>Spiralia</taxon>
        <taxon>Gnathifera</taxon>
        <taxon>Rotifera</taxon>
        <taxon>Eurotatoria</taxon>
        <taxon>Monogononta</taxon>
        <taxon>Pseudotrocha</taxon>
        <taxon>Ploima</taxon>
        <taxon>Brachionidae</taxon>
        <taxon>Brachionus</taxon>
    </lineage>
</organism>
<keyword evidence="3" id="KW-0418">Kinase</keyword>
<dbReference type="AlphaFoldDB" id="A0A3M7QHA8"/>
<gene>
    <name evidence="3" type="ORF">BpHYR1_002701</name>
</gene>
<protein>
    <submittedName>
        <fullName evidence="3">L-seryl-tRNA(Sec) kinase</fullName>
    </submittedName>
</protein>
<dbReference type="Pfam" id="PF08433">
    <property type="entry name" value="KTI12"/>
    <property type="match status" value="1"/>
</dbReference>
<evidence type="ECO:0000256" key="2">
    <source>
        <dbReference type="ARBA" id="ARBA00022840"/>
    </source>
</evidence>
<keyword evidence="4" id="KW-1185">Reference proteome</keyword>
<dbReference type="SUPFAM" id="SSF52540">
    <property type="entry name" value="P-loop containing nucleoside triphosphate hydrolases"/>
    <property type="match status" value="2"/>
</dbReference>
<evidence type="ECO:0000313" key="3">
    <source>
        <dbReference type="EMBL" id="RNA10740.1"/>
    </source>
</evidence>
<dbReference type="InterPro" id="IPR027417">
    <property type="entry name" value="P-loop_NTPase"/>
</dbReference>
<keyword evidence="1" id="KW-0547">Nucleotide-binding</keyword>
<dbReference type="GO" id="GO:0016301">
    <property type="term" value="F:kinase activity"/>
    <property type="evidence" value="ECO:0007669"/>
    <property type="project" value="UniProtKB-KW"/>
</dbReference>
<dbReference type="PANTHER" id="PTHR20873:SF0">
    <property type="entry name" value="L-SERYL-TRNA(SEC) KINASE"/>
    <property type="match status" value="1"/>
</dbReference>
<dbReference type="GO" id="GO:0005524">
    <property type="term" value="F:ATP binding"/>
    <property type="evidence" value="ECO:0007669"/>
    <property type="project" value="UniProtKB-KW"/>
</dbReference>
<name>A0A3M7QHA8_BRAPC</name>
<sequence length="361" mass="42613">MNLAHFNSSFVLVSGPPGIGKTTFCQHLKAYFVKNGEKFASNSVYTRSILISYDEVIDKTIELELINQNLGNWKKSRNLIQILTMHLANYLNQACSENQSSFVDYLTNLDSLSRNENLNEKIIQNFIKTIQKQSSEYMPKSRQNQTFFVFFILDDIFYYENMRYTFFKTALESNFSSYYCLSFKAKSIDFLLFRNNSRDPDAKLSESIIRNIFDKFEYPDEVDWEKKFSKCELIDKNLHFNETLFEELTENLFQNHESFLAMKKEKIYQKQIEEKNRQNGETSCRNLVHQCDLILRRLVKENLVSANRSELNLISQKVNARKAQLLEAIKNPESEIHKKIFKLNDLCQIETELKKIFTHEI</sequence>